<evidence type="ECO:0000256" key="2">
    <source>
        <dbReference type="SAM" id="Phobius"/>
    </source>
</evidence>
<feature type="transmembrane region" description="Helical" evidence="2">
    <location>
        <begin position="6"/>
        <end position="25"/>
    </location>
</feature>
<organism evidence="4">
    <name type="scientific">Schlesneria paludicola</name>
    <dbReference type="NCBI Taxonomy" id="360056"/>
    <lineage>
        <taxon>Bacteria</taxon>
        <taxon>Pseudomonadati</taxon>
        <taxon>Planctomycetota</taxon>
        <taxon>Planctomycetia</taxon>
        <taxon>Planctomycetales</taxon>
        <taxon>Planctomycetaceae</taxon>
        <taxon>Schlesneria</taxon>
    </lineage>
</organism>
<gene>
    <name evidence="4" type="ORF">ENS64_02250</name>
</gene>
<dbReference type="InterPro" id="IPR000045">
    <property type="entry name" value="Prepilin_IV_endopep_pep"/>
</dbReference>
<feature type="transmembrane region" description="Helical" evidence="2">
    <location>
        <begin position="202"/>
        <end position="221"/>
    </location>
</feature>
<dbReference type="GO" id="GO:0006465">
    <property type="term" value="P:signal peptide processing"/>
    <property type="evidence" value="ECO:0007669"/>
    <property type="project" value="TreeGrafter"/>
</dbReference>
<dbReference type="GO" id="GO:0005886">
    <property type="term" value="C:plasma membrane"/>
    <property type="evidence" value="ECO:0007669"/>
    <property type="project" value="TreeGrafter"/>
</dbReference>
<reference evidence="4" key="1">
    <citation type="journal article" date="2020" name="mSystems">
        <title>Genome- and Community-Level Interaction Insights into Carbon Utilization and Element Cycling Functions of Hydrothermarchaeota in Hydrothermal Sediment.</title>
        <authorList>
            <person name="Zhou Z."/>
            <person name="Liu Y."/>
            <person name="Xu W."/>
            <person name="Pan J."/>
            <person name="Luo Z.H."/>
            <person name="Li M."/>
        </authorList>
    </citation>
    <scope>NUCLEOTIDE SEQUENCE [LARGE SCALE GENOMIC DNA]</scope>
    <source>
        <strain evidence="4">SpSt-508</strain>
    </source>
</reference>
<feature type="transmembrane region" description="Helical" evidence="2">
    <location>
        <begin position="46"/>
        <end position="67"/>
    </location>
</feature>
<dbReference type="InterPro" id="IPR050882">
    <property type="entry name" value="Prepilin_peptidase/N-MTase"/>
</dbReference>
<sequence>MFALYLGICALIAGIGSGLLVERFLAKERRALGLPPTSPRWQRRRIVLSGVLLGLLGWALATAEVDFRCLDTPEVRPPEWAWRARAIYHTVLAGFLLAATLIDLDCYVIPDRLTFPGIALGILAAVLVGDMQIAHLWVDWSYAVPQLSGPYIPAWYDQYRRAHACAWTTAGVATGAGLTLLVRQLSSRVLGKEAMGLGDATLMALIGGFLGWQAVLLTFALAPLTGLLTALLGKLTVNRPYLPYGPCLSAAALLVLFCWGWLWQHTRLMFSDLPGLALLAGLGVAALTVLLLLLRLYRSIPTGR</sequence>
<proteinExistence type="inferred from homology"/>
<comment type="caution">
    <text evidence="4">The sequence shown here is derived from an EMBL/GenBank/DDBJ whole genome shotgun (WGS) entry which is preliminary data.</text>
</comment>
<feature type="transmembrane region" description="Helical" evidence="2">
    <location>
        <begin position="87"/>
        <end position="108"/>
    </location>
</feature>
<dbReference type="PANTHER" id="PTHR30487">
    <property type="entry name" value="TYPE 4 PREPILIN-LIKE PROTEINS LEADER PEPTIDE-PROCESSING ENZYME"/>
    <property type="match status" value="1"/>
</dbReference>
<feature type="transmembrane region" description="Helical" evidence="2">
    <location>
        <begin position="275"/>
        <end position="297"/>
    </location>
</feature>
<dbReference type="AlphaFoldDB" id="A0A7C4QLQ2"/>
<dbReference type="EMBL" id="DSVQ01000005">
    <property type="protein sequence ID" value="HGT38080.1"/>
    <property type="molecule type" value="Genomic_DNA"/>
</dbReference>
<comment type="similarity">
    <text evidence="1">Belongs to the peptidase A24 family.</text>
</comment>
<accession>A0A7C4QLQ2</accession>
<dbReference type="PANTHER" id="PTHR30487:SF0">
    <property type="entry name" value="PREPILIN LEADER PEPTIDASE_N-METHYLTRANSFERASE-RELATED"/>
    <property type="match status" value="1"/>
</dbReference>
<dbReference type="Pfam" id="PF01478">
    <property type="entry name" value="Peptidase_A24"/>
    <property type="match status" value="1"/>
</dbReference>
<feature type="transmembrane region" description="Helical" evidence="2">
    <location>
        <begin position="115"/>
        <end position="138"/>
    </location>
</feature>
<keyword evidence="2" id="KW-1133">Transmembrane helix</keyword>
<keyword evidence="2" id="KW-0472">Membrane</keyword>
<keyword evidence="2" id="KW-0812">Transmembrane</keyword>
<protein>
    <submittedName>
        <fullName evidence="4">Prepilin peptidase</fullName>
    </submittedName>
</protein>
<evidence type="ECO:0000256" key="1">
    <source>
        <dbReference type="ARBA" id="ARBA00005801"/>
    </source>
</evidence>
<feature type="domain" description="Prepilin type IV endopeptidase peptidase" evidence="3">
    <location>
        <begin position="91"/>
        <end position="230"/>
    </location>
</feature>
<dbReference type="GO" id="GO:0004190">
    <property type="term" value="F:aspartic-type endopeptidase activity"/>
    <property type="evidence" value="ECO:0007669"/>
    <property type="project" value="InterPro"/>
</dbReference>
<evidence type="ECO:0000313" key="4">
    <source>
        <dbReference type="EMBL" id="HGT38080.1"/>
    </source>
</evidence>
<feature type="transmembrane region" description="Helical" evidence="2">
    <location>
        <begin position="241"/>
        <end position="263"/>
    </location>
</feature>
<dbReference type="Gene3D" id="1.20.120.1220">
    <property type="match status" value="1"/>
</dbReference>
<name>A0A7C4QLQ2_9PLAN</name>
<evidence type="ECO:0000259" key="3">
    <source>
        <dbReference type="Pfam" id="PF01478"/>
    </source>
</evidence>